<dbReference type="PANTHER" id="PTHR43684:SF1">
    <property type="entry name" value="ENOYL-COA DELTA ISOMERASE 2"/>
    <property type="match status" value="1"/>
</dbReference>
<keyword evidence="4" id="KW-1133">Transmembrane helix</keyword>
<feature type="transmembrane region" description="Helical" evidence="4">
    <location>
        <begin position="101"/>
        <end position="124"/>
    </location>
</feature>
<proteinExistence type="predicted"/>
<evidence type="ECO:0000256" key="3">
    <source>
        <dbReference type="ARBA" id="ARBA00023235"/>
    </source>
</evidence>
<keyword evidence="4" id="KW-0472">Membrane</keyword>
<dbReference type="InterPro" id="IPR051053">
    <property type="entry name" value="ECH/Chromodomain_protein"/>
</dbReference>
<name>A0A2A5W8J2_9GAMM</name>
<dbReference type="CDD" id="cd06558">
    <property type="entry name" value="crotonase-like"/>
    <property type="match status" value="1"/>
</dbReference>
<protein>
    <submittedName>
        <fullName evidence="5">Enoyl-CoA hydratase</fullName>
    </submittedName>
</protein>
<dbReference type="AlphaFoldDB" id="A0A2A5W8J2"/>
<evidence type="ECO:0000313" key="6">
    <source>
        <dbReference type="Proteomes" id="UP000219329"/>
    </source>
</evidence>
<dbReference type="PANTHER" id="PTHR43684">
    <property type="match status" value="1"/>
</dbReference>
<evidence type="ECO:0000256" key="1">
    <source>
        <dbReference type="ARBA" id="ARBA00004275"/>
    </source>
</evidence>
<evidence type="ECO:0000256" key="2">
    <source>
        <dbReference type="ARBA" id="ARBA00023140"/>
    </source>
</evidence>
<comment type="caution">
    <text evidence="5">The sequence shown here is derived from an EMBL/GenBank/DDBJ whole genome shotgun (WGS) entry which is preliminary data.</text>
</comment>
<reference evidence="5 6" key="1">
    <citation type="submission" date="2017-08" db="EMBL/GenBank/DDBJ databases">
        <title>Fine stratification of microbial communities through a metagenomic profile of the photic zone.</title>
        <authorList>
            <person name="Haro-Moreno J.M."/>
            <person name="Lopez-Perez M."/>
            <person name="De La Torre J."/>
            <person name="Picazo A."/>
            <person name="Camacho A."/>
            <person name="Rodriguez-Valera F."/>
        </authorList>
    </citation>
    <scope>NUCLEOTIDE SEQUENCE [LARGE SCALE GENOMIC DNA]</scope>
    <source>
        <strain evidence="5">MED-G28</strain>
    </source>
</reference>
<keyword evidence="2" id="KW-0576">Peroxisome</keyword>
<organism evidence="5 6">
    <name type="scientific">OM182 bacterium MED-G28</name>
    <dbReference type="NCBI Taxonomy" id="1986256"/>
    <lineage>
        <taxon>Bacteria</taxon>
        <taxon>Pseudomonadati</taxon>
        <taxon>Pseudomonadota</taxon>
        <taxon>Gammaproteobacteria</taxon>
        <taxon>OMG group</taxon>
        <taxon>OM182 clade</taxon>
    </lineage>
</organism>
<dbReference type="Pfam" id="PF00378">
    <property type="entry name" value="ECH_1"/>
    <property type="match status" value="1"/>
</dbReference>
<evidence type="ECO:0000256" key="4">
    <source>
        <dbReference type="SAM" id="Phobius"/>
    </source>
</evidence>
<dbReference type="EMBL" id="NTJZ01000014">
    <property type="protein sequence ID" value="PDH32691.1"/>
    <property type="molecule type" value="Genomic_DNA"/>
</dbReference>
<dbReference type="SUPFAM" id="SSF52096">
    <property type="entry name" value="ClpP/crotonase"/>
    <property type="match status" value="1"/>
</dbReference>
<comment type="subcellular location">
    <subcellularLocation>
        <location evidence="1">Peroxisome</location>
    </subcellularLocation>
</comment>
<dbReference type="InterPro" id="IPR001753">
    <property type="entry name" value="Enoyl-CoA_hydra/iso"/>
</dbReference>
<sequence>MIDSQDLNIRYSIDGKVFVIQIHRPEKKNALLPSMYRALGDGLKQADADTSVNVILIKGLEDCFTSGNDVSGFVSDSEPTKTSERPSAYFMRALVDTRKPIIAAVSGLAIGIGTTMLFHCDLIYASDECYLQMPFTKLGVSPEAGSSYLLPRQIGYQRAAELILLGDRFSSAKALEYGIVTELLPQDKFQDYALEKSRELANLPTQAVQDSKQLLKQGLEKILPETINLELEVFGKLVQSPESQAIVKAFLDRKQTH</sequence>
<dbReference type="Gene3D" id="3.90.226.10">
    <property type="entry name" value="2-enoyl-CoA Hydratase, Chain A, domain 1"/>
    <property type="match status" value="1"/>
</dbReference>
<dbReference type="Proteomes" id="UP000219329">
    <property type="component" value="Unassembled WGS sequence"/>
</dbReference>
<accession>A0A2A5W8J2</accession>
<keyword evidence="3" id="KW-0413">Isomerase</keyword>
<evidence type="ECO:0000313" key="5">
    <source>
        <dbReference type="EMBL" id="PDH32691.1"/>
    </source>
</evidence>
<keyword evidence="4" id="KW-0812">Transmembrane</keyword>
<dbReference type="InterPro" id="IPR029045">
    <property type="entry name" value="ClpP/crotonase-like_dom_sf"/>
</dbReference>
<gene>
    <name evidence="5" type="ORF">CNF02_11455</name>
</gene>
<dbReference type="GO" id="GO:0004165">
    <property type="term" value="F:delta(3)-delta(2)-enoyl-CoA isomerase activity"/>
    <property type="evidence" value="ECO:0007669"/>
    <property type="project" value="UniProtKB-ARBA"/>
</dbReference>